<proteinExistence type="predicted"/>
<feature type="region of interest" description="Disordered" evidence="1">
    <location>
        <begin position="71"/>
        <end position="96"/>
    </location>
</feature>
<sequence>MLALMTLSSLAALLFVYVFMPALWLSIMSADESLDAHESGLALVASRNPFRETGPPANMAKLILLRHKIQNSNRKRRSPSRSRQASRTYSVPSSRPKASWYPLLGHTICPVLSYTHPLKLLLSLQETVPLYYYIAIPYLLSSLFIRTFPSSCLPLFNTSY</sequence>
<evidence type="ECO:0000313" key="3">
    <source>
        <dbReference type="EMBL" id="EDR14198.1"/>
    </source>
</evidence>
<dbReference type="RefSeq" id="XP_001874757.1">
    <property type="nucleotide sequence ID" value="XM_001874722.1"/>
</dbReference>
<name>B0CRX9_LACBS</name>
<dbReference type="GeneID" id="6070693"/>
<keyword evidence="2" id="KW-0812">Transmembrane</keyword>
<dbReference type="EMBL" id="DS547092">
    <property type="protein sequence ID" value="EDR14198.1"/>
    <property type="molecule type" value="Genomic_DNA"/>
</dbReference>
<evidence type="ECO:0000256" key="2">
    <source>
        <dbReference type="SAM" id="Phobius"/>
    </source>
</evidence>
<reference evidence="3 4" key="1">
    <citation type="journal article" date="2008" name="Nature">
        <title>The genome of Laccaria bicolor provides insights into mycorrhizal symbiosis.</title>
        <authorList>
            <person name="Martin F."/>
            <person name="Aerts A."/>
            <person name="Ahren D."/>
            <person name="Brun A."/>
            <person name="Danchin E.G.J."/>
            <person name="Duchaussoy F."/>
            <person name="Gibon J."/>
            <person name="Kohler A."/>
            <person name="Lindquist E."/>
            <person name="Pereda V."/>
            <person name="Salamov A."/>
            <person name="Shapiro H.J."/>
            <person name="Wuyts J."/>
            <person name="Blaudez D."/>
            <person name="Buee M."/>
            <person name="Brokstein P."/>
            <person name="Canbaeck B."/>
            <person name="Cohen D."/>
            <person name="Courty P.E."/>
            <person name="Coutinho P.M."/>
            <person name="Delaruelle C."/>
            <person name="Detter J.C."/>
            <person name="Deveau A."/>
            <person name="DiFazio S."/>
            <person name="Duplessis S."/>
            <person name="Fraissinet-Tachet L."/>
            <person name="Lucic E."/>
            <person name="Frey-Klett P."/>
            <person name="Fourrey C."/>
            <person name="Feussner I."/>
            <person name="Gay G."/>
            <person name="Grimwood J."/>
            <person name="Hoegger P.J."/>
            <person name="Jain P."/>
            <person name="Kilaru S."/>
            <person name="Labbe J."/>
            <person name="Lin Y.C."/>
            <person name="Legue V."/>
            <person name="Le Tacon F."/>
            <person name="Marmeisse R."/>
            <person name="Melayah D."/>
            <person name="Montanini B."/>
            <person name="Muratet M."/>
            <person name="Nehls U."/>
            <person name="Niculita-Hirzel H."/>
            <person name="Oudot-Le Secq M.P."/>
            <person name="Peter M."/>
            <person name="Quesneville H."/>
            <person name="Rajashekar B."/>
            <person name="Reich M."/>
            <person name="Rouhier N."/>
            <person name="Schmutz J."/>
            <person name="Yin T."/>
            <person name="Chalot M."/>
            <person name="Henrissat B."/>
            <person name="Kuees U."/>
            <person name="Lucas S."/>
            <person name="Van de Peer Y."/>
            <person name="Podila G.K."/>
            <person name="Polle A."/>
            <person name="Pukkila P.J."/>
            <person name="Richardson P.M."/>
            <person name="Rouze P."/>
            <person name="Sanders I.R."/>
            <person name="Stajich J.E."/>
            <person name="Tunlid A."/>
            <person name="Tuskan G."/>
            <person name="Grigoriev I.V."/>
        </authorList>
    </citation>
    <scope>NUCLEOTIDE SEQUENCE [LARGE SCALE GENOMIC DNA]</scope>
    <source>
        <strain evidence="4">S238N-H82 / ATCC MYA-4686</strain>
    </source>
</reference>
<keyword evidence="2" id="KW-0472">Membrane</keyword>
<feature type="transmembrane region" description="Helical" evidence="2">
    <location>
        <begin position="130"/>
        <end position="148"/>
    </location>
</feature>
<evidence type="ECO:0000313" key="4">
    <source>
        <dbReference type="Proteomes" id="UP000001194"/>
    </source>
</evidence>
<accession>B0CRX9</accession>
<keyword evidence="4" id="KW-1185">Reference proteome</keyword>
<protein>
    <submittedName>
        <fullName evidence="3">Predicted protein</fullName>
    </submittedName>
</protein>
<dbReference type="Proteomes" id="UP000001194">
    <property type="component" value="Unassembled WGS sequence"/>
</dbReference>
<dbReference type="InParanoid" id="B0CRX9"/>
<evidence type="ECO:0000256" key="1">
    <source>
        <dbReference type="SAM" id="MobiDB-lite"/>
    </source>
</evidence>
<gene>
    <name evidence="3" type="ORF">LACBIDRAFT_292184</name>
</gene>
<dbReference type="AlphaFoldDB" id="B0CRX9"/>
<keyword evidence="2" id="KW-1133">Transmembrane helix</keyword>
<feature type="compositionally biased region" description="Basic residues" evidence="1">
    <location>
        <begin position="71"/>
        <end position="80"/>
    </location>
</feature>
<dbReference type="OrthoDB" id="3204347at2759"/>
<dbReference type="HOGENOM" id="CLU_1652439_0_0_1"/>
<organism evidence="4">
    <name type="scientific">Laccaria bicolor (strain S238N-H82 / ATCC MYA-4686)</name>
    <name type="common">Bicoloured deceiver</name>
    <name type="synonym">Laccaria laccata var. bicolor</name>
    <dbReference type="NCBI Taxonomy" id="486041"/>
    <lineage>
        <taxon>Eukaryota</taxon>
        <taxon>Fungi</taxon>
        <taxon>Dikarya</taxon>
        <taxon>Basidiomycota</taxon>
        <taxon>Agaricomycotina</taxon>
        <taxon>Agaricomycetes</taxon>
        <taxon>Agaricomycetidae</taxon>
        <taxon>Agaricales</taxon>
        <taxon>Agaricineae</taxon>
        <taxon>Hydnangiaceae</taxon>
        <taxon>Laccaria</taxon>
    </lineage>
</organism>
<dbReference type="KEGG" id="lbc:LACBIDRAFT_292184"/>
<feature type="transmembrane region" description="Helical" evidence="2">
    <location>
        <begin position="7"/>
        <end position="27"/>
    </location>
</feature>